<sequence length="151" mass="16173">MKKSLLIIGALAATISFTSCEENASKKVKAENVEAAAERDANSEKFAVMEFEEKVHDFGNIPQGERQAYTFSFTNTGDVPLVVTNVKSTCGCTVPKKPDGPIAPGEKGEIQVTYNGSGKNQVTKTITVTANTETGKERISIKAFVEPKAAE</sequence>
<dbReference type="Proteomes" id="UP000199138">
    <property type="component" value="Unassembled WGS sequence"/>
</dbReference>
<evidence type="ECO:0000313" key="2">
    <source>
        <dbReference type="Proteomes" id="UP000199138"/>
    </source>
</evidence>
<evidence type="ECO:0008006" key="3">
    <source>
        <dbReference type="Google" id="ProtNLM"/>
    </source>
</evidence>
<keyword evidence="2" id="KW-1185">Reference proteome</keyword>
<name>A0A1I7G5L6_9FLAO</name>
<gene>
    <name evidence="1" type="ORF">SAMN05216480_103204</name>
</gene>
<evidence type="ECO:0000313" key="1">
    <source>
        <dbReference type="EMBL" id="SFU43734.1"/>
    </source>
</evidence>
<dbReference type="RefSeq" id="WP_093024412.1">
    <property type="nucleotide sequence ID" value="NZ_FPBK01000003.1"/>
</dbReference>
<dbReference type="InterPro" id="IPR011467">
    <property type="entry name" value="DUF1573"/>
</dbReference>
<dbReference type="PANTHER" id="PTHR37833:SF1">
    <property type="entry name" value="SIGNAL PEPTIDE PROTEIN"/>
    <property type="match status" value="1"/>
</dbReference>
<organism evidence="1 2">
    <name type="scientific">Pustulibacterium marinum</name>
    <dbReference type="NCBI Taxonomy" id="1224947"/>
    <lineage>
        <taxon>Bacteria</taxon>
        <taxon>Pseudomonadati</taxon>
        <taxon>Bacteroidota</taxon>
        <taxon>Flavobacteriia</taxon>
        <taxon>Flavobacteriales</taxon>
        <taxon>Flavobacteriaceae</taxon>
        <taxon>Pustulibacterium</taxon>
    </lineage>
</organism>
<protein>
    <recommendedName>
        <fullName evidence="3">DUF1573 domain-containing protein</fullName>
    </recommendedName>
</protein>
<dbReference type="PANTHER" id="PTHR37833">
    <property type="entry name" value="LIPOPROTEIN-RELATED"/>
    <property type="match status" value="1"/>
</dbReference>
<dbReference type="STRING" id="1224947.SAMN05216480_103204"/>
<dbReference type="OrthoDB" id="826619at2"/>
<accession>A0A1I7G5L6</accession>
<reference evidence="1 2" key="1">
    <citation type="submission" date="2016-10" db="EMBL/GenBank/DDBJ databases">
        <authorList>
            <person name="de Groot N.N."/>
        </authorList>
    </citation>
    <scope>NUCLEOTIDE SEQUENCE [LARGE SCALE GENOMIC DNA]</scope>
    <source>
        <strain evidence="1 2">CGMCC 1.12333</strain>
    </source>
</reference>
<proteinExistence type="predicted"/>
<dbReference type="Pfam" id="PF07610">
    <property type="entry name" value="DUF1573"/>
    <property type="match status" value="1"/>
</dbReference>
<dbReference type="InterPro" id="IPR013783">
    <property type="entry name" value="Ig-like_fold"/>
</dbReference>
<dbReference type="PROSITE" id="PS51257">
    <property type="entry name" value="PROKAR_LIPOPROTEIN"/>
    <property type="match status" value="1"/>
</dbReference>
<dbReference type="AlphaFoldDB" id="A0A1I7G5L6"/>
<dbReference type="Gene3D" id="2.60.40.10">
    <property type="entry name" value="Immunoglobulins"/>
    <property type="match status" value="1"/>
</dbReference>
<dbReference type="EMBL" id="FPBK01000003">
    <property type="protein sequence ID" value="SFU43734.1"/>
    <property type="molecule type" value="Genomic_DNA"/>
</dbReference>